<dbReference type="HOGENOM" id="CLU_047918_0_0_1"/>
<dbReference type="InterPro" id="IPR002125">
    <property type="entry name" value="CMP_dCMP_dom"/>
</dbReference>
<dbReference type="OMA" id="PWNGLNE"/>
<dbReference type="GO" id="GO:0003723">
    <property type="term" value="F:RNA binding"/>
    <property type="evidence" value="ECO:0007669"/>
    <property type="project" value="TreeGrafter"/>
</dbReference>
<dbReference type="CDD" id="cd01283">
    <property type="entry name" value="cytidine_deaminase"/>
    <property type="match status" value="2"/>
</dbReference>
<dbReference type="InterPro" id="IPR016193">
    <property type="entry name" value="Cytidine_deaminase-like"/>
</dbReference>
<dbReference type="InParanoid" id="G1Q1M4"/>
<dbReference type="SUPFAM" id="SSF53927">
    <property type="entry name" value="Cytidine deaminase-like"/>
    <property type="match status" value="1"/>
</dbReference>
<accession>G1Q1M4</accession>
<dbReference type="PANTHER" id="PTHR13857">
    <property type="entry name" value="MRNA EDITING ENZYME"/>
    <property type="match status" value="1"/>
</dbReference>
<dbReference type="InterPro" id="IPR016192">
    <property type="entry name" value="APOBEC/CMP_deaminase_Zn-bd"/>
</dbReference>
<reference evidence="7" key="3">
    <citation type="submission" date="2025-09" db="UniProtKB">
        <authorList>
            <consortium name="Ensembl"/>
        </authorList>
    </citation>
    <scope>IDENTIFICATION</scope>
</reference>
<comment type="similarity">
    <text evidence="2">Belongs to the cytidine and deoxycytidylate deaminase family.</text>
</comment>
<proteinExistence type="inferred from homology"/>
<evidence type="ECO:0000313" key="8">
    <source>
        <dbReference type="Proteomes" id="UP000001074"/>
    </source>
</evidence>
<feature type="domain" description="CMP/dCMP-type deaminase" evidence="6">
    <location>
        <begin position="146"/>
        <end position="257"/>
    </location>
</feature>
<dbReference type="GeneTree" id="ENSGT00940000162695"/>
<dbReference type="EMBL" id="AAPE02055215">
    <property type="status" value="NOT_ANNOTATED_CDS"/>
    <property type="molecule type" value="Genomic_DNA"/>
</dbReference>
<dbReference type="FunCoup" id="G1Q1M4">
    <property type="interactions" value="154"/>
</dbReference>
<dbReference type="Gene3D" id="3.40.140.10">
    <property type="entry name" value="Cytidine Deaminase, domain 2"/>
    <property type="match status" value="2"/>
</dbReference>
<dbReference type="GO" id="GO:0016554">
    <property type="term" value="P:cytidine to uridine editing"/>
    <property type="evidence" value="ECO:0007669"/>
    <property type="project" value="TreeGrafter"/>
</dbReference>
<name>G1Q1M4_MYOLU</name>
<evidence type="ECO:0000256" key="3">
    <source>
        <dbReference type="ARBA" id="ARBA00022723"/>
    </source>
</evidence>
<keyword evidence="5" id="KW-0862">Zinc</keyword>
<dbReference type="GO" id="GO:0000932">
    <property type="term" value="C:P-body"/>
    <property type="evidence" value="ECO:0007669"/>
    <property type="project" value="TreeGrafter"/>
</dbReference>
<dbReference type="GO" id="GO:0004126">
    <property type="term" value="F:cytidine deaminase activity"/>
    <property type="evidence" value="ECO:0007669"/>
    <property type="project" value="TreeGrafter"/>
</dbReference>
<sequence length="309" mass="36746">YAELSFLDLFQSWNLDRGRQYRLTWYMSWSPYPDCAQKLVEFLGENSHVTLRIFAADIHSLCSGYEDGLRKLRDARAQLAIMTRDELQYCWVTFVDNQGQPFRPWPNLVEHIKTKKQELKDILGNPMRRMYPKTFNFNFQNLNSYGRKSTFLCFEVETWEDGSVLDYQNGVFQNQLDPGHAELCFIEWFHEKVLFPDEVRCPDAQYHVTWYISWSPCFECAEQVAGFLNEHENVDLSISAARLYLCEDEDEQGLQDLVAAGAKVAMMAPEDFEYCWDNFVYNRGWPFTYWKHVRRNYGRLQEKLDEILW</sequence>
<comment type="cofactor">
    <cofactor evidence="1">
        <name>Zn(2+)</name>
        <dbReference type="ChEBI" id="CHEBI:29105"/>
    </cofactor>
</comment>
<dbReference type="GO" id="GO:0008270">
    <property type="term" value="F:zinc ion binding"/>
    <property type="evidence" value="ECO:0007669"/>
    <property type="project" value="InterPro"/>
</dbReference>
<keyword evidence="4" id="KW-0378">Hydrolase</keyword>
<keyword evidence="8" id="KW-1185">Reference proteome</keyword>
<evidence type="ECO:0000256" key="2">
    <source>
        <dbReference type="ARBA" id="ARBA00006576"/>
    </source>
</evidence>
<dbReference type="GO" id="GO:0005634">
    <property type="term" value="C:nucleus"/>
    <property type="evidence" value="ECO:0007669"/>
    <property type="project" value="TreeGrafter"/>
</dbReference>
<dbReference type="InterPro" id="IPR050610">
    <property type="entry name" value="APOBEC_Cyt_Deaminase"/>
</dbReference>
<reference evidence="7 8" key="1">
    <citation type="journal article" date="2011" name="Nature">
        <title>A high-resolution map of human evolutionary constraint using 29 mammals.</title>
        <authorList>
            <person name="Lindblad-Toh K."/>
            <person name="Garber M."/>
            <person name="Zuk O."/>
            <person name="Lin M.F."/>
            <person name="Parker B.J."/>
            <person name="Washietl S."/>
            <person name="Kheradpour P."/>
            <person name="Ernst J."/>
            <person name="Jordan G."/>
            <person name="Mauceli E."/>
            <person name="Ward L.D."/>
            <person name="Lowe C.B."/>
            <person name="Holloway A.K."/>
            <person name="Clamp M."/>
            <person name="Gnerre S."/>
            <person name="Alfoldi J."/>
            <person name="Beal K."/>
            <person name="Chang J."/>
            <person name="Clawson H."/>
            <person name="Cuff J."/>
            <person name="Di Palma F."/>
            <person name="Fitzgerald S."/>
            <person name="Flicek P."/>
            <person name="Guttman M."/>
            <person name="Hubisz M.J."/>
            <person name="Jaffe D.B."/>
            <person name="Jungreis I."/>
            <person name="Kent W.J."/>
            <person name="Kostka D."/>
            <person name="Lara M."/>
            <person name="Martins A.L."/>
            <person name="Massingham T."/>
            <person name="Moltke I."/>
            <person name="Raney B.J."/>
            <person name="Rasmussen M.D."/>
            <person name="Robinson J."/>
            <person name="Stark A."/>
            <person name="Vilella A.J."/>
            <person name="Wen J."/>
            <person name="Xie X."/>
            <person name="Zody M.C."/>
            <person name="Baldwin J."/>
            <person name="Bloom T."/>
            <person name="Chin C.W."/>
            <person name="Heiman D."/>
            <person name="Nicol R."/>
            <person name="Nusbaum C."/>
            <person name="Young S."/>
            <person name="Wilkinson J."/>
            <person name="Worley K.C."/>
            <person name="Kovar C.L."/>
            <person name="Muzny D.M."/>
            <person name="Gibbs R.A."/>
            <person name="Cree A."/>
            <person name="Dihn H.H."/>
            <person name="Fowler G."/>
            <person name="Jhangiani S."/>
            <person name="Joshi V."/>
            <person name="Lee S."/>
            <person name="Lewis L.R."/>
            <person name="Nazareth L.V."/>
            <person name="Okwuonu G."/>
            <person name="Santibanez J."/>
            <person name="Warren W.C."/>
            <person name="Mardis E.R."/>
            <person name="Weinstock G.M."/>
            <person name="Wilson R.K."/>
            <person name="Delehaunty K."/>
            <person name="Dooling D."/>
            <person name="Fronik C."/>
            <person name="Fulton L."/>
            <person name="Fulton B."/>
            <person name="Graves T."/>
            <person name="Minx P."/>
            <person name="Sodergren E."/>
            <person name="Birney E."/>
            <person name="Margulies E.H."/>
            <person name="Herrero J."/>
            <person name="Green E.D."/>
            <person name="Haussler D."/>
            <person name="Siepel A."/>
            <person name="Goldman N."/>
            <person name="Pollard K.S."/>
            <person name="Pedersen J.S."/>
            <person name="Lander E.S."/>
            <person name="Kellis M."/>
        </authorList>
    </citation>
    <scope>NUCLEOTIDE SEQUENCE [LARGE SCALE GENOMIC DNA]</scope>
</reference>
<dbReference type="AlphaFoldDB" id="G1Q1M4"/>
<dbReference type="GO" id="GO:0051607">
    <property type="term" value="P:defense response to virus"/>
    <property type="evidence" value="ECO:0007669"/>
    <property type="project" value="TreeGrafter"/>
</dbReference>
<feature type="domain" description="CMP/dCMP-type deaminase" evidence="6">
    <location>
        <begin position="1"/>
        <end position="72"/>
    </location>
</feature>
<dbReference type="Proteomes" id="UP000001074">
    <property type="component" value="Unassembled WGS sequence"/>
</dbReference>
<dbReference type="PROSITE" id="PS51747">
    <property type="entry name" value="CYT_DCMP_DEAMINASES_2"/>
    <property type="match status" value="2"/>
</dbReference>
<dbReference type="GO" id="GO:0045869">
    <property type="term" value="P:negative regulation of single stranded viral RNA replication via double stranded DNA intermediate"/>
    <property type="evidence" value="ECO:0007669"/>
    <property type="project" value="TreeGrafter"/>
</dbReference>
<evidence type="ECO:0000256" key="4">
    <source>
        <dbReference type="ARBA" id="ARBA00022801"/>
    </source>
</evidence>
<keyword evidence="3" id="KW-0479">Metal-binding</keyword>
<protein>
    <recommendedName>
        <fullName evidence="6">CMP/dCMP-type deaminase domain-containing protein</fullName>
    </recommendedName>
</protein>
<evidence type="ECO:0000313" key="7">
    <source>
        <dbReference type="Ensembl" id="ENSMLUP00000017607.1"/>
    </source>
</evidence>
<organism evidence="7 8">
    <name type="scientific">Myotis lucifugus</name>
    <name type="common">Little brown bat</name>
    <dbReference type="NCBI Taxonomy" id="59463"/>
    <lineage>
        <taxon>Eukaryota</taxon>
        <taxon>Metazoa</taxon>
        <taxon>Chordata</taxon>
        <taxon>Craniata</taxon>
        <taxon>Vertebrata</taxon>
        <taxon>Euteleostomi</taxon>
        <taxon>Mammalia</taxon>
        <taxon>Eutheria</taxon>
        <taxon>Laurasiatheria</taxon>
        <taxon>Chiroptera</taxon>
        <taxon>Yangochiroptera</taxon>
        <taxon>Vespertilionidae</taxon>
        <taxon>Myotis</taxon>
    </lineage>
</organism>
<dbReference type="Pfam" id="PF18772">
    <property type="entry name" value="APOBEC2"/>
    <property type="match status" value="2"/>
</dbReference>
<dbReference type="Ensembl" id="ENSMLUT00000022370.1">
    <property type="protein sequence ID" value="ENSMLUP00000017607.1"/>
    <property type="gene ID" value="ENSMLUG00000023676.1"/>
</dbReference>
<dbReference type="STRING" id="59463.ENSMLUP00000017607"/>
<dbReference type="PANTHER" id="PTHR13857:SF45">
    <property type="entry name" value="DNA DC-DU-EDITING ENZYME APOBEC-3F"/>
    <property type="match status" value="1"/>
</dbReference>
<dbReference type="GO" id="GO:0070383">
    <property type="term" value="P:DNA cytosine deamination"/>
    <property type="evidence" value="ECO:0007669"/>
    <property type="project" value="TreeGrafter"/>
</dbReference>
<evidence type="ECO:0000259" key="6">
    <source>
        <dbReference type="PROSITE" id="PS51747"/>
    </source>
</evidence>
<dbReference type="PROSITE" id="PS00903">
    <property type="entry name" value="CYT_DCMP_DEAMINASES_1"/>
    <property type="match status" value="1"/>
</dbReference>
<evidence type="ECO:0000256" key="5">
    <source>
        <dbReference type="ARBA" id="ARBA00022833"/>
    </source>
</evidence>
<evidence type="ECO:0000256" key="1">
    <source>
        <dbReference type="ARBA" id="ARBA00001947"/>
    </source>
</evidence>
<reference evidence="7" key="2">
    <citation type="submission" date="2025-08" db="UniProtKB">
        <authorList>
            <consortium name="Ensembl"/>
        </authorList>
    </citation>
    <scope>IDENTIFICATION</scope>
</reference>
<dbReference type="EMBL" id="AAPE02055216">
    <property type="status" value="NOT_ANNOTATED_CDS"/>
    <property type="molecule type" value="Genomic_DNA"/>
</dbReference>
<dbReference type="eggNOG" id="KOG4075">
    <property type="taxonomic scope" value="Eukaryota"/>
</dbReference>